<accession>A0AB35YQ12</accession>
<evidence type="ECO:0000313" key="4">
    <source>
        <dbReference type="Proteomes" id="UP001390963"/>
    </source>
</evidence>
<dbReference type="AlphaFoldDB" id="A0AB35YQ12"/>
<protein>
    <submittedName>
        <fullName evidence="1">Uncharacterized protein</fullName>
    </submittedName>
</protein>
<comment type="caution">
    <text evidence="1">The sequence shown here is derived from an EMBL/GenBank/DDBJ whole genome shotgun (WGS) entry which is preliminary data.</text>
</comment>
<dbReference type="Proteomes" id="UP001390963">
    <property type="component" value="Unassembled WGS sequence"/>
</dbReference>
<evidence type="ECO:0000313" key="1">
    <source>
        <dbReference type="EMBL" id="MEM0517247.1"/>
    </source>
</evidence>
<evidence type="ECO:0000313" key="3">
    <source>
        <dbReference type="Proteomes" id="UP001388259"/>
    </source>
</evidence>
<sequence>MAKQTGVIKLKGTIGDINFYNREGENLARKAGGGFNGEHIKTKESMARVRENAGEFGHCSAVKKQFKRSLNPFLCVRKDGELHGRMVQLFTKLKDLDSVNSRGDRRVKRGLETAKGQQLLRDFAFTPSCSIAEVLACSFNYEFESRTLRVTNFDIKNVAFPAGATHMALTLGLLHFDFDTLAYGLKCSTPLYMDKDHSATQFDLSTELPDVAGTAIAVLGLKFYQKVENTYYLFKSANAVGMDVLRIGG</sequence>
<organism evidence="1 3">
    <name type="scientific">Aequorivita flava</name>
    <dbReference type="NCBI Taxonomy" id="3114371"/>
    <lineage>
        <taxon>Bacteria</taxon>
        <taxon>Pseudomonadati</taxon>
        <taxon>Bacteroidota</taxon>
        <taxon>Flavobacteriia</taxon>
        <taxon>Flavobacteriales</taxon>
        <taxon>Flavobacteriaceae</taxon>
        <taxon>Aequorivita</taxon>
    </lineage>
</organism>
<dbReference type="EMBL" id="JBANCF010000001">
    <property type="protein sequence ID" value="MEM0572012.1"/>
    <property type="molecule type" value="Genomic_DNA"/>
</dbReference>
<keyword evidence="4" id="KW-1185">Reference proteome</keyword>
<name>A0AB35YQ12_9FLAO</name>
<dbReference type="Proteomes" id="UP001388259">
    <property type="component" value="Unassembled WGS sequence"/>
</dbReference>
<reference evidence="1 4" key="1">
    <citation type="submission" date="2024-01" db="EMBL/GenBank/DDBJ databases">
        <title>Aequorivita flavus sp. nov., isolated from deep-sea sediment.</title>
        <authorList>
            <person name="Chen X."/>
        </authorList>
    </citation>
    <scope>NUCLEOTIDE SEQUENCE</scope>
    <source>
        <strain evidence="1">MCCC 1A16923</strain>
        <strain evidence="2 4">MCCC 1A16935</strain>
    </source>
</reference>
<gene>
    <name evidence="2" type="ORF">VZD24_00665</name>
    <name evidence="1" type="ORF">VZD85_02695</name>
</gene>
<dbReference type="EMBL" id="JAZBJM010000001">
    <property type="protein sequence ID" value="MEM0517247.1"/>
    <property type="molecule type" value="Genomic_DNA"/>
</dbReference>
<proteinExistence type="predicted"/>
<evidence type="ECO:0000313" key="2">
    <source>
        <dbReference type="EMBL" id="MEM0572012.1"/>
    </source>
</evidence>
<dbReference type="RefSeq" id="WP_279447492.1">
    <property type="nucleotide sequence ID" value="NZ_JAZBJM010000001.1"/>
</dbReference>